<proteinExistence type="predicted"/>
<dbReference type="KEGG" id="senf:GJR95_11960"/>
<sequence>MKFLIAPMCIVGFVYYFAFRPNPAVYESQIVLKDPIQSVQDSMRVLRQWCEAINPNIFISCYVRQDSVFHFKVNKATLLVSHYNIGRIDTVSLLNPGFVNLPKAKVARLLRVIKFLNRNQIGGIVHDTSTESWWYPYQLDNHNDVQGIRHLFLVESAEDTLKPTFTYYYKIVDRRSQLILTRSNDVRPRGAR</sequence>
<protein>
    <submittedName>
        <fullName evidence="1">Uncharacterized protein</fullName>
    </submittedName>
</protein>
<dbReference type="RefSeq" id="WP_162386087.1">
    <property type="nucleotide sequence ID" value="NZ_CP045997.1"/>
</dbReference>
<organism evidence="1 2">
    <name type="scientific">Spirosoma endbachense</name>
    <dbReference type="NCBI Taxonomy" id="2666025"/>
    <lineage>
        <taxon>Bacteria</taxon>
        <taxon>Pseudomonadati</taxon>
        <taxon>Bacteroidota</taxon>
        <taxon>Cytophagia</taxon>
        <taxon>Cytophagales</taxon>
        <taxon>Cytophagaceae</taxon>
        <taxon>Spirosoma</taxon>
    </lineage>
</organism>
<evidence type="ECO:0000313" key="1">
    <source>
        <dbReference type="EMBL" id="QHV95677.1"/>
    </source>
</evidence>
<reference evidence="1 2" key="1">
    <citation type="submission" date="2019-11" db="EMBL/GenBank/DDBJ databases">
        <title>Spirosoma endbachense sp. nov., isolated from a natural salt meadow.</title>
        <authorList>
            <person name="Rojas J."/>
            <person name="Ambika Manirajan B."/>
            <person name="Ratering S."/>
            <person name="Suarez C."/>
            <person name="Geissler-Plaum R."/>
            <person name="Schnell S."/>
        </authorList>
    </citation>
    <scope>NUCLEOTIDE SEQUENCE [LARGE SCALE GENOMIC DNA]</scope>
    <source>
        <strain evidence="1 2">I-24</strain>
    </source>
</reference>
<gene>
    <name evidence="1" type="ORF">GJR95_11960</name>
</gene>
<dbReference type="EMBL" id="CP045997">
    <property type="protein sequence ID" value="QHV95677.1"/>
    <property type="molecule type" value="Genomic_DNA"/>
</dbReference>
<keyword evidence="2" id="KW-1185">Reference proteome</keyword>
<name>A0A6P1VV98_9BACT</name>
<accession>A0A6P1VV98</accession>
<dbReference type="Proteomes" id="UP000464577">
    <property type="component" value="Chromosome"/>
</dbReference>
<dbReference type="AlphaFoldDB" id="A0A6P1VV98"/>
<evidence type="ECO:0000313" key="2">
    <source>
        <dbReference type="Proteomes" id="UP000464577"/>
    </source>
</evidence>